<sequence length="57" mass="5569">MKTVTLIAGFAFLVACGADGPPITPSVNTTVSVGSEGVRTSTGVTVRSGPVTVGASF</sequence>
<dbReference type="AlphaFoldDB" id="A0A9Q2NSC8"/>
<evidence type="ECO:0000256" key="1">
    <source>
        <dbReference type="SAM" id="SignalP"/>
    </source>
</evidence>
<keyword evidence="1" id="KW-0732">Signal</keyword>
<organism evidence="2 4">
    <name type="scientific">Marivita cryptomonadis</name>
    <dbReference type="NCBI Taxonomy" id="505252"/>
    <lineage>
        <taxon>Bacteria</taxon>
        <taxon>Pseudomonadati</taxon>
        <taxon>Pseudomonadota</taxon>
        <taxon>Alphaproteobacteria</taxon>
        <taxon>Rhodobacterales</taxon>
        <taxon>Roseobacteraceae</taxon>
        <taxon>Marivita</taxon>
    </lineage>
</organism>
<protein>
    <recommendedName>
        <fullName evidence="6">Argininosuccinate lyase</fullName>
    </recommendedName>
</protein>
<dbReference type="RefSeq" id="WP_171046063.1">
    <property type="nucleotide sequence ID" value="NZ_JAFBWU010000006.1"/>
</dbReference>
<evidence type="ECO:0000313" key="3">
    <source>
        <dbReference type="EMBL" id="MBM2417444.1"/>
    </source>
</evidence>
<accession>A0A9Q2NSC8</accession>
<name>A0A9Q2NSC8_9RHOB</name>
<proteinExistence type="predicted"/>
<keyword evidence="5" id="KW-1185">Reference proteome</keyword>
<dbReference type="Proteomes" id="UP000809440">
    <property type="component" value="Unassembled WGS sequence"/>
</dbReference>
<comment type="caution">
    <text evidence="2">The sequence shown here is derived from an EMBL/GenBank/DDBJ whole genome shotgun (WGS) entry which is preliminary data.</text>
</comment>
<dbReference type="EMBL" id="JAFBXE010000006">
    <property type="protein sequence ID" value="MBM2412776.1"/>
    <property type="molecule type" value="Genomic_DNA"/>
</dbReference>
<dbReference type="PROSITE" id="PS51257">
    <property type="entry name" value="PROKAR_LIPOPROTEIN"/>
    <property type="match status" value="1"/>
</dbReference>
<evidence type="ECO:0000313" key="5">
    <source>
        <dbReference type="Proteomes" id="UP000809440"/>
    </source>
</evidence>
<dbReference type="GeneID" id="62643578"/>
<evidence type="ECO:0000313" key="4">
    <source>
        <dbReference type="Proteomes" id="UP000755667"/>
    </source>
</evidence>
<feature type="chain" id="PRO_5040176875" description="Argininosuccinate lyase" evidence="1">
    <location>
        <begin position="18"/>
        <end position="57"/>
    </location>
</feature>
<evidence type="ECO:0008006" key="6">
    <source>
        <dbReference type="Google" id="ProtNLM"/>
    </source>
</evidence>
<reference evidence="2 5" key="1">
    <citation type="submission" date="2021-01" db="EMBL/GenBank/DDBJ databases">
        <title>Diatom-associated Roseobacters Show Island Model of Population Structure.</title>
        <authorList>
            <person name="Qu L."/>
            <person name="Feng X."/>
            <person name="Chen Y."/>
            <person name="Li L."/>
            <person name="Wang X."/>
            <person name="Hu Z."/>
            <person name="Wang H."/>
            <person name="Luo H."/>
        </authorList>
    </citation>
    <scope>NUCLEOTIDE SEQUENCE</scope>
    <source>
        <strain evidence="3 5">CC28-63</strain>
        <strain evidence="2">CC28-69</strain>
    </source>
</reference>
<gene>
    <name evidence="2" type="ORF">JQX41_10715</name>
    <name evidence="3" type="ORF">JQX48_10720</name>
</gene>
<evidence type="ECO:0000313" key="2">
    <source>
        <dbReference type="EMBL" id="MBM2412776.1"/>
    </source>
</evidence>
<dbReference type="EMBL" id="JAFBXF010000006">
    <property type="protein sequence ID" value="MBM2417444.1"/>
    <property type="molecule type" value="Genomic_DNA"/>
</dbReference>
<dbReference type="Proteomes" id="UP000755667">
    <property type="component" value="Unassembled WGS sequence"/>
</dbReference>
<feature type="signal peptide" evidence="1">
    <location>
        <begin position="1"/>
        <end position="17"/>
    </location>
</feature>